<name>A0A9P0B912_BRAAE</name>
<dbReference type="GO" id="GO:0035099">
    <property type="term" value="P:hemocyte migration"/>
    <property type="evidence" value="ECO:0007669"/>
    <property type="project" value="TreeGrafter"/>
</dbReference>
<dbReference type="Proteomes" id="UP001154078">
    <property type="component" value="Chromosome 5"/>
</dbReference>
<dbReference type="AlphaFoldDB" id="A0A9P0B912"/>
<organism evidence="1 2">
    <name type="scientific">Brassicogethes aeneus</name>
    <name type="common">Rape pollen beetle</name>
    <name type="synonym">Meligethes aeneus</name>
    <dbReference type="NCBI Taxonomy" id="1431903"/>
    <lineage>
        <taxon>Eukaryota</taxon>
        <taxon>Metazoa</taxon>
        <taxon>Ecdysozoa</taxon>
        <taxon>Arthropoda</taxon>
        <taxon>Hexapoda</taxon>
        <taxon>Insecta</taxon>
        <taxon>Pterygota</taxon>
        <taxon>Neoptera</taxon>
        <taxon>Endopterygota</taxon>
        <taxon>Coleoptera</taxon>
        <taxon>Polyphaga</taxon>
        <taxon>Cucujiformia</taxon>
        <taxon>Nitidulidae</taxon>
        <taxon>Meligethinae</taxon>
        <taxon>Brassicogethes</taxon>
    </lineage>
</organism>
<keyword evidence="2" id="KW-1185">Reference proteome</keyword>
<dbReference type="Gene3D" id="2.10.90.10">
    <property type="entry name" value="Cystine-knot cytokines"/>
    <property type="match status" value="1"/>
</dbReference>
<evidence type="ECO:0000313" key="2">
    <source>
        <dbReference type="Proteomes" id="UP001154078"/>
    </source>
</evidence>
<gene>
    <name evidence="1" type="ORF">MELIAE_LOCUS8280</name>
</gene>
<dbReference type="EMBL" id="OV121136">
    <property type="protein sequence ID" value="CAH0557593.1"/>
    <property type="molecule type" value="Genomic_DNA"/>
</dbReference>
<dbReference type="InterPro" id="IPR029034">
    <property type="entry name" value="Cystine-knot_cytokine"/>
</dbReference>
<evidence type="ECO:0008006" key="3">
    <source>
        <dbReference type="Google" id="ProtNLM"/>
    </source>
</evidence>
<dbReference type="PANTHER" id="PTHR21719:SF1">
    <property type="entry name" value="FI06402P-RELATED"/>
    <property type="match status" value="1"/>
</dbReference>
<protein>
    <recommendedName>
        <fullName evidence="3">Platelet-derived growth factor (PDGF) family profile domain-containing protein</fullName>
    </recommendedName>
</protein>
<dbReference type="OrthoDB" id="6677701at2759"/>
<reference evidence="1" key="1">
    <citation type="submission" date="2021-12" db="EMBL/GenBank/DDBJ databases">
        <authorList>
            <person name="King R."/>
        </authorList>
    </citation>
    <scope>NUCLEOTIDE SEQUENCE</scope>
</reference>
<sequence length="124" mass="14197">MAVLIYGCLCIPVNENYKKFREHQSYLTNFTCGVPRPRLIKSSTILKEKTNVREISPEYTVLYQCDCTGLCSSPGEICRAKTEYVKLYFRLQLSNVIISHDVRNATSCTCDKVKETPDCQMDIL</sequence>
<dbReference type="PANTHER" id="PTHR21719">
    <property type="entry name" value="FI06402P-RELATED"/>
    <property type="match status" value="1"/>
</dbReference>
<accession>A0A9P0B912</accession>
<evidence type="ECO:0000313" key="1">
    <source>
        <dbReference type="EMBL" id="CAH0557593.1"/>
    </source>
</evidence>
<proteinExistence type="predicted"/>